<dbReference type="EMBL" id="MT663539">
    <property type="protein sequence ID" value="QOI90531.1"/>
    <property type="molecule type" value="Genomic_DNA"/>
</dbReference>
<protein>
    <submittedName>
        <fullName evidence="1">Uncharacterized protein</fullName>
    </submittedName>
</protein>
<name>A0A7M3UP64_POV01</name>
<organismHost>
    <name type="scientific">Pyramimonas plurioculata</name>
    <dbReference type="NCBI Taxonomy" id="36893"/>
</organismHost>
<accession>A0A7M3UP64</accession>
<organism evidence="1">
    <name type="scientific">Pyramimonas orientalis virus</name>
    <name type="common">PoV01</name>
    <dbReference type="NCBI Taxonomy" id="455367"/>
    <lineage>
        <taxon>Viruses</taxon>
        <taxon>Varidnaviria</taxon>
        <taxon>Bamfordvirae</taxon>
        <taxon>Nucleocytoviricota</taxon>
        <taxon>Megaviricetes</taxon>
        <taxon>Imitervirales</taxon>
        <taxon>Allomimiviridae</taxon>
        <taxon>Heliosvirus</taxon>
        <taxon>Heliosvirus raunefjordenense</taxon>
    </lineage>
</organism>
<evidence type="ECO:0000313" key="1">
    <source>
        <dbReference type="EMBL" id="QOI90531.1"/>
    </source>
</evidence>
<reference evidence="1" key="1">
    <citation type="submission" date="2020-06" db="EMBL/GenBank/DDBJ databases">
        <title>Lateral gene transfer of anion-conducting channel rhodopsins between green algae and giant viruses.</title>
        <authorList>
            <person name="Rozenberg A."/>
            <person name="Oppermann J."/>
            <person name="Wietek J."/>
            <person name="Fernandez Lahore R.G."/>
            <person name="Sandaa R.-A."/>
            <person name="Bratbak G."/>
            <person name="Hegemann P."/>
            <person name="Beja O."/>
        </authorList>
    </citation>
    <scope>NUCLEOTIDE SEQUENCE</scope>
    <source>
        <strain evidence="1">01B</strain>
    </source>
</reference>
<proteinExistence type="predicted"/>
<gene>
    <name evidence="1" type="ORF">HWQ62_00398</name>
</gene>
<sequence>MASSKMTFVDGVTKTTISEQMIAFYIHTIDVYASMAERGHSKLPTSAMGDHFGENFDNLILDAETFKATGTNTSSAFLGAAREGLKHLLETLPKDVKEPVMAYATKRLKNIEELPFDVILGCEDPYEKDQHDNVVLKCFSF</sequence>